<evidence type="ECO:0000313" key="3">
    <source>
        <dbReference type="EMBL" id="SDM08311.1"/>
    </source>
</evidence>
<dbReference type="Gene3D" id="3.40.190.150">
    <property type="entry name" value="Bordetella uptake gene, domain 1"/>
    <property type="match status" value="1"/>
</dbReference>
<evidence type="ECO:0000313" key="4">
    <source>
        <dbReference type="Proteomes" id="UP000198552"/>
    </source>
</evidence>
<dbReference type="OrthoDB" id="8678477at2"/>
<dbReference type="PIRSF" id="PIRSF017082">
    <property type="entry name" value="YflP"/>
    <property type="match status" value="1"/>
</dbReference>
<keyword evidence="2" id="KW-0732">Signal</keyword>
<dbReference type="CDD" id="cd07012">
    <property type="entry name" value="PBP2_Bug_TTT"/>
    <property type="match status" value="1"/>
</dbReference>
<keyword evidence="4" id="KW-1185">Reference proteome</keyword>
<feature type="chain" id="PRO_5011489951" evidence="2">
    <location>
        <begin position="31"/>
        <end position="336"/>
    </location>
</feature>
<comment type="similarity">
    <text evidence="1">Belongs to the UPF0065 (bug) family.</text>
</comment>
<dbReference type="STRING" id="1527607.SAMN05428957_102195"/>
<dbReference type="InterPro" id="IPR042100">
    <property type="entry name" value="Bug_dom1"/>
</dbReference>
<organism evidence="3 4">
    <name type="scientific">Oryzisolibacter propanilivorax</name>
    <dbReference type="NCBI Taxonomy" id="1527607"/>
    <lineage>
        <taxon>Bacteria</taxon>
        <taxon>Pseudomonadati</taxon>
        <taxon>Pseudomonadota</taxon>
        <taxon>Betaproteobacteria</taxon>
        <taxon>Burkholderiales</taxon>
        <taxon>Comamonadaceae</taxon>
        <taxon>Oryzisolibacter</taxon>
    </lineage>
</organism>
<proteinExistence type="inferred from homology"/>
<dbReference type="RefSeq" id="WP_091566850.1">
    <property type="nucleotide sequence ID" value="NZ_FNHP01000002.1"/>
</dbReference>
<evidence type="ECO:0000256" key="1">
    <source>
        <dbReference type="ARBA" id="ARBA00006987"/>
    </source>
</evidence>
<dbReference type="SUPFAM" id="SSF53850">
    <property type="entry name" value="Periplasmic binding protein-like II"/>
    <property type="match status" value="1"/>
</dbReference>
<dbReference type="PANTHER" id="PTHR42928">
    <property type="entry name" value="TRICARBOXYLATE-BINDING PROTEIN"/>
    <property type="match status" value="1"/>
</dbReference>
<gene>
    <name evidence="3" type="ORF">SAMN05428957_102195</name>
</gene>
<dbReference type="EMBL" id="FNHP01000002">
    <property type="protein sequence ID" value="SDM08311.1"/>
    <property type="molecule type" value="Genomic_DNA"/>
</dbReference>
<dbReference type="PANTHER" id="PTHR42928:SF5">
    <property type="entry name" value="BLR1237 PROTEIN"/>
    <property type="match status" value="1"/>
</dbReference>
<evidence type="ECO:0000256" key="2">
    <source>
        <dbReference type="SAM" id="SignalP"/>
    </source>
</evidence>
<feature type="signal peptide" evidence="2">
    <location>
        <begin position="1"/>
        <end position="30"/>
    </location>
</feature>
<dbReference type="AlphaFoldDB" id="A0A1G9QC53"/>
<dbReference type="InterPro" id="IPR005064">
    <property type="entry name" value="BUG"/>
</dbReference>
<name>A0A1G9QC53_9BURK</name>
<dbReference type="Pfam" id="PF03401">
    <property type="entry name" value="TctC"/>
    <property type="match status" value="1"/>
</dbReference>
<protein>
    <submittedName>
        <fullName evidence="3">Tripartite-type tricarboxylate transporter, receptor component TctC</fullName>
    </submittedName>
</protein>
<dbReference type="Gene3D" id="3.40.190.10">
    <property type="entry name" value="Periplasmic binding protein-like II"/>
    <property type="match status" value="1"/>
</dbReference>
<reference evidence="4" key="1">
    <citation type="submission" date="2016-10" db="EMBL/GenBank/DDBJ databases">
        <authorList>
            <person name="Varghese N."/>
            <person name="Submissions S."/>
        </authorList>
    </citation>
    <scope>NUCLEOTIDE SEQUENCE [LARGE SCALE GENOMIC DNA]</scope>
    <source>
        <strain evidence="4">EPL6</strain>
    </source>
</reference>
<dbReference type="Proteomes" id="UP000198552">
    <property type="component" value="Unassembled WGS sequence"/>
</dbReference>
<keyword evidence="3" id="KW-0675">Receptor</keyword>
<sequence length="336" mass="35815">MAYDAPFARCSRRQLLTMVASAVATGPLHAQLQAGSANRPVRVVVPFAPGGATDVIARVLGERMAQDFSQPVLVENKTGAAGLLAGEAVVRSVPDGTTLLLGSTSSMLSNKYLYKKAAYDPLVDLKPLTRVCAASIVMVVHSAAPVRNMQEFMAWIKERKSKFSYGSYGIGSQAQLVGAMLSDMAGADMVHVAYRGEAPMVQGMLTGEIQVSTGSVLSIKPHIDSGKLRPLAVTGLLRMPLLPDMPTFEQAGYQGDALNIGGWLGIAGPKDLPDATAKRWAEIINRAVASRQVTARIIAAGFIPLNTDTPEGTARLWAQEGPVWQRMFQRAGIEPT</sequence>
<accession>A0A1G9QC53</accession>